<evidence type="ECO:0000313" key="10">
    <source>
        <dbReference type="EMBL" id="SHM13148.1"/>
    </source>
</evidence>
<dbReference type="AlphaFoldDB" id="A0A1M7GAM1"/>
<evidence type="ECO:0000313" key="11">
    <source>
        <dbReference type="Proteomes" id="UP000184038"/>
    </source>
</evidence>
<proteinExistence type="inferred from homology"/>
<dbReference type="Pfam" id="PF22629">
    <property type="entry name" value="ACT_AHAS_ss"/>
    <property type="match status" value="1"/>
</dbReference>
<comment type="function">
    <text evidence="8">Catalyzes the conversion of 2 pyruvate molecules into acetolactate in the first common step of the biosynthetic pathway of the branched-amino acids such as leucine, isoleucine, and valine.</text>
</comment>
<dbReference type="InterPro" id="IPR004789">
    <property type="entry name" value="Acetalactate_synth_ssu"/>
</dbReference>
<dbReference type="OrthoDB" id="9787365at2"/>
<dbReference type="InterPro" id="IPR045865">
    <property type="entry name" value="ACT-like_dom_sf"/>
</dbReference>
<dbReference type="Pfam" id="PF10369">
    <property type="entry name" value="ALS_ss_C"/>
    <property type="match status" value="1"/>
</dbReference>
<dbReference type="InterPro" id="IPR027271">
    <property type="entry name" value="Acetolactate_synth/TF_NikR_C"/>
</dbReference>
<dbReference type="PROSITE" id="PS51671">
    <property type="entry name" value="ACT"/>
    <property type="match status" value="1"/>
</dbReference>
<sequence length="159" mass="17961">MKKRWIALYVENNVGVLAKIAGLFSGKGYNMESLTVGTTEDSTISRITIGANCNDEVFEQIKKQLNRMVDVIKVMDLTDMSIVKKELLYIKVKECNKTDRSEILQIANVFEAKIVDYNTQGLIIESTNTEERNNDIVELMKKFPKVQVVRGGNVAIEVL</sequence>
<evidence type="ECO:0000256" key="6">
    <source>
        <dbReference type="ARBA" id="ARBA00023304"/>
    </source>
</evidence>
<evidence type="ECO:0000256" key="7">
    <source>
        <dbReference type="ARBA" id="ARBA00048670"/>
    </source>
</evidence>
<comment type="catalytic activity">
    <reaction evidence="7 8">
        <text>2 pyruvate + H(+) = (2S)-2-acetolactate + CO2</text>
        <dbReference type="Rhea" id="RHEA:25249"/>
        <dbReference type="ChEBI" id="CHEBI:15361"/>
        <dbReference type="ChEBI" id="CHEBI:15378"/>
        <dbReference type="ChEBI" id="CHEBI:16526"/>
        <dbReference type="ChEBI" id="CHEBI:58476"/>
        <dbReference type="EC" id="2.2.1.6"/>
    </reaction>
</comment>
<feature type="domain" description="ACT" evidence="9">
    <location>
        <begin position="5"/>
        <end position="79"/>
    </location>
</feature>
<keyword evidence="6 8" id="KW-0100">Branched-chain amino acid biosynthesis</keyword>
<dbReference type="NCBIfam" id="NF008864">
    <property type="entry name" value="PRK11895.1"/>
    <property type="match status" value="1"/>
</dbReference>
<keyword evidence="5 8" id="KW-0028">Amino-acid biosynthesis</keyword>
<dbReference type="FunFam" id="3.30.70.260:FF:000001">
    <property type="entry name" value="Acetolactate synthase, small subunit"/>
    <property type="match status" value="1"/>
</dbReference>
<dbReference type="SUPFAM" id="SSF55021">
    <property type="entry name" value="ACT-like"/>
    <property type="match status" value="2"/>
</dbReference>
<dbReference type="Gene3D" id="3.30.70.1150">
    <property type="entry name" value="ACT-like. Chain A, domain 2"/>
    <property type="match status" value="1"/>
</dbReference>
<dbReference type="GO" id="GO:0009099">
    <property type="term" value="P:L-valine biosynthetic process"/>
    <property type="evidence" value="ECO:0007669"/>
    <property type="project" value="UniProtKB-UniRule"/>
</dbReference>
<dbReference type="STRING" id="1120996.SAMN02746066_00935"/>
<accession>A0A1M7GAM1</accession>
<evidence type="ECO:0000256" key="3">
    <source>
        <dbReference type="ARBA" id="ARBA00006341"/>
    </source>
</evidence>
<dbReference type="EC" id="2.2.1.6" evidence="8"/>
<gene>
    <name evidence="10" type="ORF">SAMN02746066_00935</name>
</gene>
<dbReference type="UniPathway" id="UPA00047">
    <property type="reaction ID" value="UER00055"/>
</dbReference>
<protein>
    <recommendedName>
        <fullName evidence="8">Acetolactate synthase small subunit</fullName>
        <shortName evidence="8">AHAS</shortName>
        <shortName evidence="8">ALS</shortName>
        <ecNumber evidence="8">2.2.1.6</ecNumber>
    </recommendedName>
    <alternativeName>
        <fullName evidence="8">Acetohydroxy-acid synthase small subunit</fullName>
    </alternativeName>
</protein>
<dbReference type="InterPro" id="IPR019455">
    <property type="entry name" value="Acetolactate_synth_ssu_C"/>
</dbReference>
<dbReference type="Proteomes" id="UP000184038">
    <property type="component" value="Unassembled WGS sequence"/>
</dbReference>
<evidence type="ECO:0000259" key="9">
    <source>
        <dbReference type="PROSITE" id="PS51671"/>
    </source>
</evidence>
<keyword evidence="8" id="KW-0808">Transferase</keyword>
<dbReference type="EMBL" id="FRCP01000006">
    <property type="protein sequence ID" value="SHM13148.1"/>
    <property type="molecule type" value="Genomic_DNA"/>
</dbReference>
<dbReference type="PANTHER" id="PTHR30239">
    <property type="entry name" value="ACETOLACTATE SYNTHASE SMALL SUBUNIT"/>
    <property type="match status" value="1"/>
</dbReference>
<dbReference type="GO" id="GO:0009097">
    <property type="term" value="P:isoleucine biosynthetic process"/>
    <property type="evidence" value="ECO:0007669"/>
    <property type="project" value="UniProtKB-UniRule"/>
</dbReference>
<evidence type="ECO:0000256" key="5">
    <source>
        <dbReference type="ARBA" id="ARBA00022605"/>
    </source>
</evidence>
<dbReference type="InterPro" id="IPR039557">
    <property type="entry name" value="AHAS_ACT"/>
</dbReference>
<evidence type="ECO:0000256" key="8">
    <source>
        <dbReference type="RuleBase" id="RU368092"/>
    </source>
</evidence>
<comment type="similarity">
    <text evidence="3 8">Belongs to the acetolactate synthase small subunit family.</text>
</comment>
<evidence type="ECO:0000256" key="1">
    <source>
        <dbReference type="ARBA" id="ARBA00004974"/>
    </source>
</evidence>
<evidence type="ECO:0000256" key="4">
    <source>
        <dbReference type="ARBA" id="ARBA00011744"/>
    </source>
</evidence>
<reference evidence="10 11" key="1">
    <citation type="submission" date="2016-11" db="EMBL/GenBank/DDBJ databases">
        <authorList>
            <person name="Jaros S."/>
            <person name="Januszkiewicz K."/>
            <person name="Wedrychowicz H."/>
        </authorList>
    </citation>
    <scope>NUCLEOTIDE SEQUENCE [LARGE SCALE GENOMIC DNA]</scope>
    <source>
        <strain evidence="10 11">DSM 15930</strain>
    </source>
</reference>
<dbReference type="GO" id="GO:0005829">
    <property type="term" value="C:cytosol"/>
    <property type="evidence" value="ECO:0007669"/>
    <property type="project" value="TreeGrafter"/>
</dbReference>
<comment type="pathway">
    <text evidence="1 8">Amino-acid biosynthesis; L-isoleucine biosynthesis; L-isoleucine from 2-oxobutanoate: step 1/4.</text>
</comment>
<dbReference type="UniPathway" id="UPA00049">
    <property type="reaction ID" value="UER00059"/>
</dbReference>
<dbReference type="PANTHER" id="PTHR30239:SF0">
    <property type="entry name" value="ACETOLACTATE SYNTHASE SMALL SUBUNIT 1, CHLOROPLASTIC"/>
    <property type="match status" value="1"/>
</dbReference>
<dbReference type="InterPro" id="IPR002912">
    <property type="entry name" value="ACT_dom"/>
</dbReference>
<evidence type="ECO:0000256" key="2">
    <source>
        <dbReference type="ARBA" id="ARBA00005025"/>
    </source>
</evidence>
<dbReference type="Gene3D" id="3.30.70.260">
    <property type="match status" value="1"/>
</dbReference>
<comment type="subunit">
    <text evidence="4 8">Dimer of large and small chains.</text>
</comment>
<dbReference type="GO" id="GO:1990610">
    <property type="term" value="F:acetolactate synthase regulator activity"/>
    <property type="evidence" value="ECO:0007669"/>
    <property type="project" value="UniProtKB-UniRule"/>
</dbReference>
<comment type="pathway">
    <text evidence="2 8">Amino-acid biosynthesis; L-valine biosynthesis; L-valine from pyruvate: step 1/4.</text>
</comment>
<dbReference type="RefSeq" id="WP_073283603.1">
    <property type="nucleotide sequence ID" value="NZ_FRCP01000006.1"/>
</dbReference>
<organism evidence="10 11">
    <name type="scientific">Anaerosporobacter mobilis DSM 15930</name>
    <dbReference type="NCBI Taxonomy" id="1120996"/>
    <lineage>
        <taxon>Bacteria</taxon>
        <taxon>Bacillati</taxon>
        <taxon>Bacillota</taxon>
        <taxon>Clostridia</taxon>
        <taxon>Lachnospirales</taxon>
        <taxon>Lachnospiraceae</taxon>
        <taxon>Anaerosporobacter</taxon>
    </lineage>
</organism>
<dbReference type="InterPro" id="IPR054480">
    <property type="entry name" value="AHAS_small-like_ACT"/>
</dbReference>
<name>A0A1M7GAM1_9FIRM</name>
<dbReference type="CDD" id="cd04878">
    <property type="entry name" value="ACT_AHAS"/>
    <property type="match status" value="1"/>
</dbReference>
<dbReference type="NCBIfam" id="TIGR00119">
    <property type="entry name" value="acolac_sm"/>
    <property type="match status" value="1"/>
</dbReference>
<keyword evidence="11" id="KW-1185">Reference proteome</keyword>
<dbReference type="GO" id="GO:0003984">
    <property type="term" value="F:acetolactate synthase activity"/>
    <property type="evidence" value="ECO:0007669"/>
    <property type="project" value="UniProtKB-UniRule"/>
</dbReference>